<dbReference type="InterPro" id="IPR036237">
    <property type="entry name" value="Xyl_isomerase-like_sf"/>
</dbReference>
<proteinExistence type="predicted"/>
<dbReference type="EMBL" id="JAIULA010000003">
    <property type="protein sequence ID" value="MCP0886133.1"/>
    <property type="molecule type" value="Genomic_DNA"/>
</dbReference>
<dbReference type="RefSeq" id="WP_253359105.1">
    <property type="nucleotide sequence ID" value="NZ_JAIULA010000003.1"/>
</dbReference>
<evidence type="ECO:0000313" key="2">
    <source>
        <dbReference type="EMBL" id="MCP0886133.1"/>
    </source>
</evidence>
<accession>A0A9X2FKE3</accession>
<dbReference type="Pfam" id="PF01261">
    <property type="entry name" value="AP_endonuc_2"/>
    <property type="match status" value="1"/>
</dbReference>
<evidence type="ECO:0000313" key="3">
    <source>
        <dbReference type="Proteomes" id="UP001139006"/>
    </source>
</evidence>
<reference evidence="2 3" key="1">
    <citation type="journal article" date="2023" name="Int. J. Syst. Evol. Microbiol.">
        <title>Ligilactobacillus ubinensis sp. nov., a novel species isolated from the wild ferment of a durian fruit (Durio zibethinus).</title>
        <authorList>
            <person name="Heng Y.C."/>
            <person name="Menon N."/>
            <person name="Chen B."/>
            <person name="Loo B.Z.L."/>
            <person name="Wong G.W.J."/>
            <person name="Lim A.C.H."/>
            <person name="Silvaraju S."/>
            <person name="Kittelmann S."/>
        </authorList>
    </citation>
    <scope>NUCLEOTIDE SEQUENCE [LARGE SCALE GENOMIC DNA]</scope>
    <source>
        <strain evidence="2 3">WILCCON 0076</strain>
    </source>
</reference>
<dbReference type="Proteomes" id="UP001139006">
    <property type="component" value="Unassembled WGS sequence"/>
</dbReference>
<protein>
    <submittedName>
        <fullName evidence="2">TIM barrel protein</fullName>
    </submittedName>
</protein>
<evidence type="ECO:0000259" key="1">
    <source>
        <dbReference type="Pfam" id="PF01261"/>
    </source>
</evidence>
<gene>
    <name evidence="2" type="ORF">LB941_02135</name>
</gene>
<dbReference type="Gene3D" id="3.20.20.150">
    <property type="entry name" value="Divalent-metal-dependent TIM barrel enzymes"/>
    <property type="match status" value="1"/>
</dbReference>
<dbReference type="SUPFAM" id="SSF51658">
    <property type="entry name" value="Xylose isomerase-like"/>
    <property type="match status" value="1"/>
</dbReference>
<dbReference type="AlphaFoldDB" id="A0A9X2FKE3"/>
<sequence>MHIDLGLKASVAPEQLNNRLLYKPDVFEFFTSEEDFTADGLKRLAAAIEKVKATATDKIVLHHPMRYQNEFTEIIAPQSTFPELYYFIDKSTNDLLQLAFDYDVQVLVHGSYSRHTNNFIALYPNLNSAQQAAFSRLDKFTALGQEHIMFENSISPIFYYGEKQEDRSILARNYRLAFDTSHCFIKQNGSNKDLLASLKRLRSQIVHYHLVDSMGKKHDSLPLGKGNIDWKNVLPLLNPNATSIYEIVLKDQTDATEQLQSHEYLLNLANKLHL</sequence>
<organism evidence="2 3">
    <name type="scientific">Ligilactobacillus ubinensis</name>
    <dbReference type="NCBI Taxonomy" id="2876789"/>
    <lineage>
        <taxon>Bacteria</taxon>
        <taxon>Bacillati</taxon>
        <taxon>Bacillota</taxon>
        <taxon>Bacilli</taxon>
        <taxon>Lactobacillales</taxon>
        <taxon>Lactobacillaceae</taxon>
        <taxon>Ligilactobacillus</taxon>
    </lineage>
</organism>
<feature type="domain" description="Xylose isomerase-like TIM barrel" evidence="1">
    <location>
        <begin position="173"/>
        <end position="239"/>
    </location>
</feature>
<dbReference type="InterPro" id="IPR013022">
    <property type="entry name" value="Xyl_isomerase-like_TIM-brl"/>
</dbReference>
<name>A0A9X2FKE3_9LACO</name>
<comment type="caution">
    <text evidence="2">The sequence shown here is derived from an EMBL/GenBank/DDBJ whole genome shotgun (WGS) entry which is preliminary data.</text>
</comment>
<keyword evidence="3" id="KW-1185">Reference proteome</keyword>